<gene>
    <name evidence="6" type="ordered locus">Veis_5027</name>
</gene>
<evidence type="ECO:0000256" key="1">
    <source>
        <dbReference type="ARBA" id="ARBA00004370"/>
    </source>
</evidence>
<dbReference type="OrthoDB" id="6631425at2"/>
<evidence type="ECO:0000256" key="2">
    <source>
        <dbReference type="ARBA" id="ARBA00022692"/>
    </source>
</evidence>
<feature type="transmembrane region" description="Helical" evidence="5">
    <location>
        <begin position="21"/>
        <end position="44"/>
    </location>
</feature>
<evidence type="ECO:0000256" key="5">
    <source>
        <dbReference type="SAM" id="Phobius"/>
    </source>
</evidence>
<dbReference type="HOGENOM" id="CLU_152011_0_0_4"/>
<keyword evidence="3 5" id="KW-1133">Transmembrane helix</keyword>
<reference evidence="6 7" key="1">
    <citation type="submission" date="2006-12" db="EMBL/GenBank/DDBJ databases">
        <title>Complete sequence of plasmid pVEIS01 of Verminephrobacter eiseniae EF01-2.</title>
        <authorList>
            <consortium name="US DOE Joint Genome Institute"/>
            <person name="Copeland A."/>
            <person name="Lucas S."/>
            <person name="Lapidus A."/>
            <person name="Barry K."/>
            <person name="Detter J.C."/>
            <person name="Glavina del Rio T."/>
            <person name="Dalin E."/>
            <person name="Tice H."/>
            <person name="Pitluck S."/>
            <person name="Chertkov O."/>
            <person name="Brettin T."/>
            <person name="Bruce D."/>
            <person name="Han C."/>
            <person name="Tapia R."/>
            <person name="Gilna P."/>
            <person name="Schmutz J."/>
            <person name="Larimer F."/>
            <person name="Land M."/>
            <person name="Hauser L."/>
            <person name="Kyrpides N."/>
            <person name="Kim E."/>
            <person name="Stahl D."/>
            <person name="Richardson P."/>
        </authorList>
    </citation>
    <scope>NUCLEOTIDE SEQUENCE [LARGE SCALE GENOMIC DNA]</scope>
    <source>
        <strain evidence="7">EF01-2</strain>
        <plasmid evidence="7">Plasmid pVEIS01</plasmid>
    </source>
</reference>
<evidence type="ECO:0000256" key="4">
    <source>
        <dbReference type="ARBA" id="ARBA00023136"/>
    </source>
</evidence>
<evidence type="ECO:0000313" key="6">
    <source>
        <dbReference type="EMBL" id="ABM60713.1"/>
    </source>
</evidence>
<organism evidence="6 7">
    <name type="scientific">Verminephrobacter eiseniae (strain EF01-2)</name>
    <dbReference type="NCBI Taxonomy" id="391735"/>
    <lineage>
        <taxon>Bacteria</taxon>
        <taxon>Pseudomonadati</taxon>
        <taxon>Pseudomonadota</taxon>
        <taxon>Betaproteobacteria</taxon>
        <taxon>Burkholderiales</taxon>
        <taxon>Comamonadaceae</taxon>
        <taxon>Verminephrobacter</taxon>
    </lineage>
</organism>
<dbReference type="InterPro" id="IPR007792">
    <property type="entry name" value="T4SS_VirB3/TrbD/AvhB"/>
</dbReference>
<evidence type="ECO:0000313" key="7">
    <source>
        <dbReference type="Proteomes" id="UP000000374"/>
    </source>
</evidence>
<geneLocation type="plasmid" evidence="6 7">
    <name>pVEIS01</name>
</geneLocation>
<dbReference type="KEGG" id="vei:Veis_5027"/>
<protein>
    <submittedName>
        <fullName evidence="6">Type IV secretory pathway, VirB3 family protein</fullName>
    </submittedName>
</protein>
<keyword evidence="4 5" id="KW-0472">Membrane</keyword>
<dbReference type="eggNOG" id="COG3702">
    <property type="taxonomic scope" value="Bacteria"/>
</dbReference>
<sequence length="127" mass="13912">MTDEQPPEKYISYNGLGRSPMIWGIPYMVGLAIMCLSLIGGLLLGTFVGGLGWLFALIGVPVALFVKMLCANDDKAIQILMLEVKWSILKALSGNAKYHGGTMAIAPTTYGRKLKNVKRYFKKTVRG</sequence>
<dbReference type="GeneID" id="76463283"/>
<dbReference type="GO" id="GO:0016020">
    <property type="term" value="C:membrane"/>
    <property type="evidence" value="ECO:0007669"/>
    <property type="project" value="UniProtKB-SubCell"/>
</dbReference>
<keyword evidence="2 5" id="KW-0812">Transmembrane</keyword>
<dbReference type="RefSeq" id="WP_011799410.1">
    <property type="nucleotide sequence ID" value="NC_008771.1"/>
</dbReference>
<feature type="transmembrane region" description="Helical" evidence="5">
    <location>
        <begin position="50"/>
        <end position="70"/>
    </location>
</feature>
<dbReference type="Pfam" id="PF05101">
    <property type="entry name" value="VirB3"/>
    <property type="match status" value="1"/>
</dbReference>
<keyword evidence="7" id="KW-1185">Reference proteome</keyword>
<accession>A1WSV6</accession>
<dbReference type="AlphaFoldDB" id="A1WSV6"/>
<keyword evidence="6" id="KW-0614">Plasmid</keyword>
<name>A1WSV6_VEREI</name>
<dbReference type="Proteomes" id="UP000000374">
    <property type="component" value="Plasmid pVEIS01"/>
</dbReference>
<dbReference type="EMBL" id="CP000543">
    <property type="protein sequence ID" value="ABM60713.1"/>
    <property type="molecule type" value="Genomic_DNA"/>
</dbReference>
<evidence type="ECO:0000256" key="3">
    <source>
        <dbReference type="ARBA" id="ARBA00022989"/>
    </source>
</evidence>
<comment type="subcellular location">
    <subcellularLocation>
        <location evidence="1">Membrane</location>
    </subcellularLocation>
</comment>
<proteinExistence type="predicted"/>